<dbReference type="STRING" id="1963862.B4O97_11990"/>
<name>A0A1Y1RXW7_9SPIO</name>
<organism evidence="2 3">
    <name type="scientific">Marispirochaeta aestuarii</name>
    <dbReference type="NCBI Taxonomy" id="1963862"/>
    <lineage>
        <taxon>Bacteria</taxon>
        <taxon>Pseudomonadati</taxon>
        <taxon>Spirochaetota</taxon>
        <taxon>Spirochaetia</taxon>
        <taxon>Spirochaetales</taxon>
        <taxon>Spirochaetaceae</taxon>
        <taxon>Marispirochaeta</taxon>
    </lineage>
</organism>
<dbReference type="AlphaFoldDB" id="A0A1Y1RXW7"/>
<comment type="caution">
    <text evidence="2">The sequence shown here is derived from an EMBL/GenBank/DDBJ whole genome shotgun (WGS) entry which is preliminary data.</text>
</comment>
<evidence type="ECO:0000313" key="3">
    <source>
        <dbReference type="Proteomes" id="UP000192343"/>
    </source>
</evidence>
<gene>
    <name evidence="2" type="ORF">B4O97_11990</name>
</gene>
<dbReference type="Pfam" id="PF13229">
    <property type="entry name" value="Beta_helix"/>
    <property type="match status" value="1"/>
</dbReference>
<protein>
    <recommendedName>
        <fullName evidence="1">Right handed beta helix domain-containing protein</fullName>
    </recommendedName>
</protein>
<dbReference type="InterPro" id="IPR011050">
    <property type="entry name" value="Pectin_lyase_fold/virulence"/>
</dbReference>
<dbReference type="InterPro" id="IPR039448">
    <property type="entry name" value="Beta_helix"/>
</dbReference>
<reference evidence="2 3" key="1">
    <citation type="submission" date="2017-03" db="EMBL/GenBank/DDBJ databases">
        <title>Draft Genome sequence of Marispirochaeta sp. strain JC444.</title>
        <authorList>
            <person name="Shivani Y."/>
            <person name="Subhash Y."/>
            <person name="Sasikala C."/>
            <person name="Ramana C."/>
        </authorList>
    </citation>
    <scope>NUCLEOTIDE SEQUENCE [LARGE SCALE GENOMIC DNA]</scope>
    <source>
        <strain evidence="2 3">JC444</strain>
    </source>
</reference>
<dbReference type="SUPFAM" id="SSF51126">
    <property type="entry name" value="Pectin lyase-like"/>
    <property type="match status" value="1"/>
</dbReference>
<evidence type="ECO:0000259" key="1">
    <source>
        <dbReference type="Pfam" id="PF13229"/>
    </source>
</evidence>
<dbReference type="SMART" id="SM00710">
    <property type="entry name" value="PbH1"/>
    <property type="match status" value="5"/>
</dbReference>
<dbReference type="InterPro" id="IPR012334">
    <property type="entry name" value="Pectin_lyas_fold"/>
</dbReference>
<dbReference type="EMBL" id="MWQY01000012">
    <property type="protein sequence ID" value="ORC34661.1"/>
    <property type="molecule type" value="Genomic_DNA"/>
</dbReference>
<sequence length="203" mass="22084">MTGYGAGIAMRKSDYTKEPYQWSQHRHALAILESRNIRVEGFSIESAGGDGIYIGQRRGGPVPRNILLKNLVLRNNYRQGVSVISVDGFRMEYTHISHTGGTPPGAAIDFEPNSGLYGLTDCVVDSCLFEKNAGAALTVHLPNVLDTHPPVSILIRDSLILGNPLSLWVHGLGNGARGSLEFSNTRVRGLGITGRSESFRIIR</sequence>
<feature type="domain" description="Right handed beta helix" evidence="1">
    <location>
        <begin position="24"/>
        <end position="140"/>
    </location>
</feature>
<evidence type="ECO:0000313" key="2">
    <source>
        <dbReference type="EMBL" id="ORC34661.1"/>
    </source>
</evidence>
<dbReference type="Proteomes" id="UP000192343">
    <property type="component" value="Unassembled WGS sequence"/>
</dbReference>
<accession>A0A1Y1RXW7</accession>
<proteinExistence type="predicted"/>
<keyword evidence="3" id="KW-1185">Reference proteome</keyword>
<dbReference type="InterPro" id="IPR006626">
    <property type="entry name" value="PbH1"/>
</dbReference>
<dbReference type="Gene3D" id="2.160.20.10">
    <property type="entry name" value="Single-stranded right-handed beta-helix, Pectin lyase-like"/>
    <property type="match status" value="1"/>
</dbReference>